<evidence type="ECO:0000313" key="1">
    <source>
        <dbReference type="EMBL" id="EGY51909.1"/>
    </source>
</evidence>
<sequence length="61" mass="7102">MRRRWTVAKASGYLKAFISQHDLIYRTIAAPAHRNQPAYQGHNFHRKNIVFRPKTPATLAK</sequence>
<dbReference type="Proteomes" id="UP000003019">
    <property type="component" value="Unassembled WGS sequence"/>
</dbReference>
<dbReference type="AlphaFoldDB" id="G4CJV4"/>
<protein>
    <submittedName>
        <fullName evidence="1">Uncharacterized protein</fullName>
    </submittedName>
</protein>
<organism evidence="1 2">
    <name type="scientific">Neisseria shayeganii 871</name>
    <dbReference type="NCBI Taxonomy" id="1032488"/>
    <lineage>
        <taxon>Bacteria</taxon>
        <taxon>Pseudomonadati</taxon>
        <taxon>Pseudomonadota</taxon>
        <taxon>Betaproteobacteria</taxon>
        <taxon>Neisseriales</taxon>
        <taxon>Neisseriaceae</taxon>
        <taxon>Neisseria</taxon>
    </lineage>
</organism>
<gene>
    <name evidence="1" type="ORF">HMPREF9371_1894</name>
</gene>
<dbReference type="EMBL" id="AGAY01000064">
    <property type="protein sequence ID" value="EGY51909.1"/>
    <property type="molecule type" value="Genomic_DNA"/>
</dbReference>
<dbReference type="HOGENOM" id="CLU_2917881_0_0_4"/>
<accession>G4CJV4</accession>
<reference evidence="1 2" key="1">
    <citation type="submission" date="2011-05" db="EMBL/GenBank/DDBJ databases">
        <authorList>
            <person name="Muzny D."/>
            <person name="Qin X."/>
            <person name="Deng J."/>
            <person name="Jiang H."/>
            <person name="Liu Y."/>
            <person name="Qu J."/>
            <person name="Song X.-Z."/>
            <person name="Zhang L."/>
            <person name="Thornton R."/>
            <person name="Coyle M."/>
            <person name="Francisco L."/>
            <person name="Jackson L."/>
            <person name="Javaid M."/>
            <person name="Korchina V."/>
            <person name="Kovar C."/>
            <person name="Mata R."/>
            <person name="Mathew T."/>
            <person name="Ngo R."/>
            <person name="Nguyen L."/>
            <person name="Nguyen N."/>
            <person name="Okwuonu G."/>
            <person name="Ongeri F."/>
            <person name="Pham C."/>
            <person name="Simmons D."/>
            <person name="Wilczek-Boney K."/>
            <person name="Hale W."/>
            <person name="Jakkamsetti A."/>
            <person name="Pham P."/>
            <person name="Ruth R."/>
            <person name="San Lucas F."/>
            <person name="Warren J."/>
            <person name="Zhang J."/>
            <person name="Zhao Z."/>
            <person name="Zhou C."/>
            <person name="Zhu D."/>
            <person name="Lee S."/>
            <person name="Bess C."/>
            <person name="Blankenburg K."/>
            <person name="Forbes L."/>
            <person name="Fu Q."/>
            <person name="Gubbala S."/>
            <person name="Hirani K."/>
            <person name="Jayaseelan J.C."/>
            <person name="Lara F."/>
            <person name="Munidasa M."/>
            <person name="Palculict T."/>
            <person name="Patil S."/>
            <person name="Pu L.-L."/>
            <person name="Saada N."/>
            <person name="Tang L."/>
            <person name="Weissenberger G."/>
            <person name="Zhu Y."/>
            <person name="Hemphill L."/>
            <person name="Shang Y."/>
            <person name="Youmans B."/>
            <person name="Ayvaz T."/>
            <person name="Ross M."/>
            <person name="Santibanez J."/>
            <person name="Aqrawi P."/>
            <person name="Gross S."/>
            <person name="Joshi V."/>
            <person name="Fowler G."/>
            <person name="Nazareth L."/>
            <person name="Reid J."/>
            <person name="Worley K."/>
            <person name="Petrosino J."/>
            <person name="Highlander S."/>
            <person name="Gibbs R."/>
        </authorList>
    </citation>
    <scope>NUCLEOTIDE SEQUENCE [LARGE SCALE GENOMIC DNA]</scope>
    <source>
        <strain evidence="1 2">871</strain>
    </source>
</reference>
<name>G4CJV4_9NEIS</name>
<evidence type="ECO:0000313" key="2">
    <source>
        <dbReference type="Proteomes" id="UP000003019"/>
    </source>
</evidence>
<proteinExistence type="predicted"/>
<comment type="caution">
    <text evidence="1">The sequence shown here is derived from an EMBL/GenBank/DDBJ whole genome shotgun (WGS) entry which is preliminary data.</text>
</comment>
<keyword evidence="2" id="KW-1185">Reference proteome</keyword>